<dbReference type="InterPro" id="IPR001296">
    <property type="entry name" value="Glyco_trans_1"/>
</dbReference>
<dbReference type="EMBL" id="BJXC01000030">
    <property type="protein sequence ID" value="GEM53435.1"/>
    <property type="molecule type" value="Genomic_DNA"/>
</dbReference>
<feature type="domain" description="Glycosyl transferase family 1" evidence="1">
    <location>
        <begin position="190"/>
        <end position="349"/>
    </location>
</feature>
<evidence type="ECO:0000259" key="1">
    <source>
        <dbReference type="Pfam" id="PF00534"/>
    </source>
</evidence>
<dbReference type="STRING" id="1218108.GCA_000382425_02026"/>
<organism evidence="2 3">
    <name type="scientific">Empedobacter brevis NBRC 14943 = ATCC 43319</name>
    <dbReference type="NCBI Taxonomy" id="1218108"/>
    <lineage>
        <taxon>Bacteria</taxon>
        <taxon>Pseudomonadati</taxon>
        <taxon>Bacteroidota</taxon>
        <taxon>Flavobacteriia</taxon>
        <taxon>Flavobacteriales</taxon>
        <taxon>Weeksellaceae</taxon>
        <taxon>Empedobacter</taxon>
    </lineage>
</organism>
<dbReference type="GO" id="GO:0016757">
    <property type="term" value="F:glycosyltransferase activity"/>
    <property type="evidence" value="ECO:0007669"/>
    <property type="project" value="InterPro"/>
</dbReference>
<evidence type="ECO:0000313" key="2">
    <source>
        <dbReference type="EMBL" id="GEM53435.1"/>
    </source>
</evidence>
<sequence>MDNAIFVQYGHFMKKIAIIIDNISNKAGTERAVSNLTNGLISFYPKAYDITIISIFTNPTETSFYELNSSIKIIHLNKKEGFKLYNKIFWYNSFIKNIKSINNEYLFDVLMGTTYVHNILLPIICKKTSTKMIGCEHVTYHYPSKLIQKIRNYVYKRLDSLVVLSEEEQKFFNKLSNTFVIPNSLPFDSKIKSNQNNKTIIAVGRLTHQKGFSDLIHIFEKIHSVFRDWQLIIFGEGEEYNHLLSIIENKNLTKVIKIHKNVQNISDFYQKSSIFAQTSYTESFGLALLEAMNHGLAVISYENEGAKKLIKPNINGLLVTLFDKDDYEKKLIQLIESKNFRFELANQAIESTSIYKEINIIPLWNKHIHSIIKKA</sequence>
<accession>A0A511NKW0</accession>
<dbReference type="PANTHER" id="PTHR12526">
    <property type="entry name" value="GLYCOSYLTRANSFERASE"/>
    <property type="match status" value="1"/>
</dbReference>
<keyword evidence="2" id="KW-0808">Transferase</keyword>
<dbReference type="PANTHER" id="PTHR12526:SF627">
    <property type="entry name" value="D-RHAMNOSYLTRANSFERASE WBPZ"/>
    <property type="match status" value="1"/>
</dbReference>
<dbReference type="OrthoDB" id="9811239at2"/>
<gene>
    <name evidence="2" type="ORF">EB1_32250</name>
</gene>
<comment type="caution">
    <text evidence="2">The sequence shown here is derived from an EMBL/GenBank/DDBJ whole genome shotgun (WGS) entry which is preliminary data.</text>
</comment>
<evidence type="ECO:0000313" key="3">
    <source>
        <dbReference type="Proteomes" id="UP000321245"/>
    </source>
</evidence>
<protein>
    <submittedName>
        <fullName evidence="2">Glycosyl transferase</fullName>
    </submittedName>
</protein>
<proteinExistence type="predicted"/>
<dbReference type="Gene3D" id="3.40.50.2000">
    <property type="entry name" value="Glycogen Phosphorylase B"/>
    <property type="match status" value="2"/>
</dbReference>
<keyword evidence="3" id="KW-1185">Reference proteome</keyword>
<dbReference type="Pfam" id="PF00534">
    <property type="entry name" value="Glycos_transf_1"/>
    <property type="match status" value="1"/>
</dbReference>
<name>A0A511NKW0_9FLAO</name>
<dbReference type="Proteomes" id="UP000321245">
    <property type="component" value="Unassembled WGS sequence"/>
</dbReference>
<dbReference type="AlphaFoldDB" id="A0A511NKW0"/>
<dbReference type="SUPFAM" id="SSF53756">
    <property type="entry name" value="UDP-Glycosyltransferase/glycogen phosphorylase"/>
    <property type="match status" value="1"/>
</dbReference>
<reference evidence="2 3" key="1">
    <citation type="submission" date="2019-07" db="EMBL/GenBank/DDBJ databases">
        <title>Whole genome shotgun sequence of Empedobacter brevis NBRC 14943.</title>
        <authorList>
            <person name="Hosoyama A."/>
            <person name="Uohara A."/>
            <person name="Ohji S."/>
            <person name="Ichikawa N."/>
        </authorList>
    </citation>
    <scope>NUCLEOTIDE SEQUENCE [LARGE SCALE GENOMIC DNA]</scope>
    <source>
        <strain evidence="2 3">NBRC 14943</strain>
    </source>
</reference>